<feature type="compositionally biased region" description="Pro residues" evidence="1">
    <location>
        <begin position="324"/>
        <end position="341"/>
    </location>
</feature>
<sequence>MTVSTPRRVGQIVTGLGALVLLVGLVGGAPIALLAFAGNPLPDHMPTFAEIGTALTSRDDGQLFVRTLAVLGWLGWGTFAMSVLLELPFRLVRRPTPRLPGLRRQQRMAAALIGSALVLIGSPTTAAIASPSQPMVLHVPARAATATPWATMPERATTTVAAATPASPVGVAQLLPTAAHRHSSPDDEPRYEVERGDYLGAIADRYVGDFGDYPELARLNKIQNPDRIYPGQLLKLPDDAIDHGYRPHASGMVIRPGIDDGHDPNQPPPAQPAQPAQPPKADPTQPSPNQPAPSKPTPNQPAPNQPLPDQPAKPAPPEVNTVPPVLPAPRPPVIVPLPPASPDQNMAAGAPQSTDTGLQINRPLAVSAVIAAAAIVGAQVGTVFGLRRKPAGTPVDGGRHRAEGE</sequence>
<keyword evidence="2" id="KW-0472">Membrane</keyword>
<proteinExistence type="predicted"/>
<dbReference type="InterPro" id="IPR018392">
    <property type="entry name" value="LysM"/>
</dbReference>
<evidence type="ECO:0000256" key="2">
    <source>
        <dbReference type="SAM" id="Phobius"/>
    </source>
</evidence>
<protein>
    <submittedName>
        <fullName evidence="4">LysM domain-containing protein</fullName>
    </submittedName>
</protein>
<evidence type="ECO:0000256" key="1">
    <source>
        <dbReference type="SAM" id="MobiDB-lite"/>
    </source>
</evidence>
<gene>
    <name evidence="4" type="ORF">SAMN05421812_106161</name>
</gene>
<feature type="compositionally biased region" description="Pro residues" evidence="1">
    <location>
        <begin position="265"/>
        <end position="317"/>
    </location>
</feature>
<keyword evidence="2" id="KW-0812">Transmembrane</keyword>
<dbReference type="RefSeq" id="WP_089249864.1">
    <property type="nucleotide sequence ID" value="NZ_FZPH01000006.1"/>
</dbReference>
<evidence type="ECO:0000313" key="5">
    <source>
        <dbReference type="Proteomes" id="UP000198362"/>
    </source>
</evidence>
<feature type="transmembrane region" description="Helical" evidence="2">
    <location>
        <begin position="12"/>
        <end position="37"/>
    </location>
</feature>
<dbReference type="Pfam" id="PF01476">
    <property type="entry name" value="LysM"/>
    <property type="match status" value="1"/>
</dbReference>
<dbReference type="Proteomes" id="UP000198362">
    <property type="component" value="Unassembled WGS sequence"/>
</dbReference>
<evidence type="ECO:0000313" key="4">
    <source>
        <dbReference type="EMBL" id="SNT44853.1"/>
    </source>
</evidence>
<dbReference type="InterPro" id="IPR036779">
    <property type="entry name" value="LysM_dom_sf"/>
</dbReference>
<keyword evidence="2" id="KW-1133">Transmembrane helix</keyword>
<reference evidence="4 5" key="1">
    <citation type="submission" date="2017-06" db="EMBL/GenBank/DDBJ databases">
        <authorList>
            <person name="Kim H.J."/>
            <person name="Triplett B.A."/>
        </authorList>
    </citation>
    <scope>NUCLEOTIDE SEQUENCE [LARGE SCALE GENOMIC DNA]</scope>
    <source>
        <strain evidence="4 5">CGMCC 4.5593</strain>
    </source>
</reference>
<evidence type="ECO:0000259" key="3">
    <source>
        <dbReference type="PROSITE" id="PS51782"/>
    </source>
</evidence>
<dbReference type="PANTHER" id="PTHR34700:SF4">
    <property type="entry name" value="PHAGE-LIKE ELEMENT PBSX PROTEIN XKDP"/>
    <property type="match status" value="1"/>
</dbReference>
<dbReference type="SUPFAM" id="SSF54106">
    <property type="entry name" value="LysM domain"/>
    <property type="match status" value="1"/>
</dbReference>
<dbReference type="SMART" id="SM00257">
    <property type="entry name" value="LysM"/>
    <property type="match status" value="1"/>
</dbReference>
<feature type="transmembrane region" description="Helical" evidence="2">
    <location>
        <begin position="63"/>
        <end position="87"/>
    </location>
</feature>
<organism evidence="4 5">
    <name type="scientific">Asanoa hainanensis</name>
    <dbReference type="NCBI Taxonomy" id="560556"/>
    <lineage>
        <taxon>Bacteria</taxon>
        <taxon>Bacillati</taxon>
        <taxon>Actinomycetota</taxon>
        <taxon>Actinomycetes</taxon>
        <taxon>Micromonosporales</taxon>
        <taxon>Micromonosporaceae</taxon>
        <taxon>Asanoa</taxon>
    </lineage>
</organism>
<dbReference type="Gene3D" id="3.10.350.10">
    <property type="entry name" value="LysM domain"/>
    <property type="match status" value="1"/>
</dbReference>
<feature type="region of interest" description="Disordered" evidence="1">
    <location>
        <begin position="247"/>
        <end position="354"/>
    </location>
</feature>
<dbReference type="CDD" id="cd00118">
    <property type="entry name" value="LysM"/>
    <property type="match status" value="1"/>
</dbReference>
<dbReference type="PANTHER" id="PTHR34700">
    <property type="entry name" value="POTASSIUM BINDING PROTEIN KBP"/>
    <property type="match status" value="1"/>
</dbReference>
<accession>A0A239MRF7</accession>
<dbReference type="AlphaFoldDB" id="A0A239MRF7"/>
<keyword evidence="5" id="KW-1185">Reference proteome</keyword>
<dbReference type="EMBL" id="FZPH01000006">
    <property type="protein sequence ID" value="SNT44853.1"/>
    <property type="molecule type" value="Genomic_DNA"/>
</dbReference>
<dbReference type="PROSITE" id="PS51782">
    <property type="entry name" value="LYSM"/>
    <property type="match status" value="1"/>
</dbReference>
<dbReference type="InterPro" id="IPR052196">
    <property type="entry name" value="Bact_Kbp"/>
</dbReference>
<name>A0A239MRF7_9ACTN</name>
<feature type="transmembrane region" description="Helical" evidence="2">
    <location>
        <begin position="108"/>
        <end position="129"/>
    </location>
</feature>
<feature type="domain" description="LysM" evidence="3">
    <location>
        <begin position="189"/>
        <end position="236"/>
    </location>
</feature>
<feature type="transmembrane region" description="Helical" evidence="2">
    <location>
        <begin position="364"/>
        <end position="386"/>
    </location>
</feature>